<feature type="region of interest" description="Disordered" evidence="1">
    <location>
        <begin position="104"/>
        <end position="126"/>
    </location>
</feature>
<gene>
    <name evidence="3" type="ORF">OJ997_28730</name>
</gene>
<dbReference type="InterPro" id="IPR036291">
    <property type="entry name" value="NAD(P)-bd_dom_sf"/>
</dbReference>
<keyword evidence="3" id="KW-0456">Lyase</keyword>
<accession>A0A9X3SAC1</accession>
<organism evidence="3 4">
    <name type="scientific">Solirubrobacter phytolaccae</name>
    <dbReference type="NCBI Taxonomy" id="1404360"/>
    <lineage>
        <taxon>Bacteria</taxon>
        <taxon>Bacillati</taxon>
        <taxon>Actinomycetota</taxon>
        <taxon>Thermoleophilia</taxon>
        <taxon>Solirubrobacterales</taxon>
        <taxon>Solirubrobacteraceae</taxon>
        <taxon>Solirubrobacter</taxon>
    </lineage>
</organism>
<evidence type="ECO:0000313" key="4">
    <source>
        <dbReference type="Proteomes" id="UP001147653"/>
    </source>
</evidence>
<dbReference type="Gene3D" id="3.90.25.10">
    <property type="entry name" value="UDP-galactose 4-epimerase, domain 1"/>
    <property type="match status" value="1"/>
</dbReference>
<dbReference type="Pfam" id="PF16363">
    <property type="entry name" value="GDP_Man_Dehyd"/>
    <property type="match status" value="1"/>
</dbReference>
<dbReference type="AlphaFoldDB" id="A0A9X3SAC1"/>
<evidence type="ECO:0000259" key="2">
    <source>
        <dbReference type="Pfam" id="PF16363"/>
    </source>
</evidence>
<dbReference type="RefSeq" id="WP_270028773.1">
    <property type="nucleotide sequence ID" value="NZ_JAPDDP010000073.1"/>
</dbReference>
<protein>
    <submittedName>
        <fullName evidence="3">GDP-mannose 4,6-dehydratase</fullName>
        <ecNumber evidence="3">4.2.1.47</ecNumber>
    </submittedName>
</protein>
<comment type="caution">
    <text evidence="3">The sequence shown here is derived from an EMBL/GenBank/DDBJ whole genome shotgun (WGS) entry which is preliminary data.</text>
</comment>
<dbReference type="PROSITE" id="PS51257">
    <property type="entry name" value="PROKAR_LIPOPROTEIN"/>
    <property type="match status" value="1"/>
</dbReference>
<evidence type="ECO:0000313" key="3">
    <source>
        <dbReference type="EMBL" id="MDA0184324.1"/>
    </source>
</evidence>
<dbReference type="PANTHER" id="PTHR43000">
    <property type="entry name" value="DTDP-D-GLUCOSE 4,6-DEHYDRATASE-RELATED"/>
    <property type="match status" value="1"/>
</dbReference>
<dbReference type="EC" id="4.2.1.47" evidence="3"/>
<sequence length="299" mass="31530">MSRRVFITGARGFAGSHLVAACEAAGDLVVSAPPSSAADLRDPAVARALVADARPDVVYHLAARAHVGQSWDDPLGTLAANVSVTANVLDAVRFEAPEATVISVGSGEEYGPPETVPTTEDHPLRPQNPYAVSKASGGLTARFYADAYGLKVIHARAFNHSGPGQEPIYAIAAFAQQIARGLDAGENPIRIATGNADTRRDYTDVRDIVRAYRLLAEHGVSGEVYNVCSGVTRSARELVAGLAEIAGVPVDHTVDPSRVRAHEVMEIRGDASKLHAATGWTPEIPLERTLADALASFRA</sequence>
<proteinExistence type="predicted"/>
<dbReference type="Gene3D" id="3.40.50.720">
    <property type="entry name" value="NAD(P)-binding Rossmann-like Domain"/>
    <property type="match status" value="1"/>
</dbReference>
<dbReference type="GO" id="GO:0008446">
    <property type="term" value="F:GDP-mannose 4,6-dehydratase activity"/>
    <property type="evidence" value="ECO:0007669"/>
    <property type="project" value="UniProtKB-EC"/>
</dbReference>
<dbReference type="EMBL" id="JAPDDP010000073">
    <property type="protein sequence ID" value="MDA0184324.1"/>
    <property type="molecule type" value="Genomic_DNA"/>
</dbReference>
<keyword evidence="4" id="KW-1185">Reference proteome</keyword>
<dbReference type="Proteomes" id="UP001147653">
    <property type="component" value="Unassembled WGS sequence"/>
</dbReference>
<name>A0A9X3SAC1_9ACTN</name>
<evidence type="ECO:0000256" key="1">
    <source>
        <dbReference type="SAM" id="MobiDB-lite"/>
    </source>
</evidence>
<feature type="domain" description="NAD(P)-binding" evidence="2">
    <location>
        <begin position="38"/>
        <end position="291"/>
    </location>
</feature>
<reference evidence="3" key="1">
    <citation type="submission" date="2022-10" db="EMBL/GenBank/DDBJ databases">
        <title>The WGS of Solirubrobacter phytolaccae KCTC 29190.</title>
        <authorList>
            <person name="Jiang Z."/>
        </authorList>
    </citation>
    <scope>NUCLEOTIDE SEQUENCE</scope>
    <source>
        <strain evidence="3">KCTC 29190</strain>
    </source>
</reference>
<dbReference type="SUPFAM" id="SSF51735">
    <property type="entry name" value="NAD(P)-binding Rossmann-fold domains"/>
    <property type="match status" value="1"/>
</dbReference>
<dbReference type="InterPro" id="IPR016040">
    <property type="entry name" value="NAD(P)-bd_dom"/>
</dbReference>